<feature type="transmembrane region" description="Helical" evidence="1">
    <location>
        <begin position="151"/>
        <end position="170"/>
    </location>
</feature>
<dbReference type="InterPro" id="IPR003675">
    <property type="entry name" value="Rce1/LyrA-like_dom"/>
</dbReference>
<feature type="transmembrane region" description="Helical" evidence="1">
    <location>
        <begin position="39"/>
        <end position="62"/>
    </location>
</feature>
<dbReference type="Proteomes" id="UP000190188">
    <property type="component" value="Unassembled WGS sequence"/>
</dbReference>
<dbReference type="PANTHER" id="PTHR35797:SF1">
    <property type="entry name" value="PROTEASE"/>
    <property type="match status" value="1"/>
</dbReference>
<comment type="caution">
    <text evidence="6">The sequence shown here is derived from an EMBL/GenBank/DDBJ whole genome shotgun (WGS) entry which is preliminary data.</text>
</comment>
<keyword evidence="7" id="KW-1185">Reference proteome</keyword>
<feature type="transmembrane region" description="Helical" evidence="1">
    <location>
        <begin position="229"/>
        <end position="249"/>
    </location>
</feature>
<evidence type="ECO:0000256" key="1">
    <source>
        <dbReference type="SAM" id="Phobius"/>
    </source>
</evidence>
<feature type="transmembrane region" description="Helical" evidence="1">
    <location>
        <begin position="176"/>
        <end position="197"/>
    </location>
</feature>
<dbReference type="RefSeq" id="WP_078499088.1">
    <property type="nucleotide sequence ID" value="NZ_MSZX01000004.1"/>
</dbReference>
<dbReference type="EMBL" id="MSZX01000029">
    <property type="protein sequence ID" value="OPA72838.1"/>
    <property type="molecule type" value="Genomic_DNA"/>
</dbReference>
<evidence type="ECO:0000313" key="7">
    <source>
        <dbReference type="Proteomes" id="UP000190188"/>
    </source>
</evidence>
<evidence type="ECO:0000259" key="2">
    <source>
        <dbReference type="Pfam" id="PF02517"/>
    </source>
</evidence>
<organism evidence="6 7">
    <name type="scientific">Paenibacillus selenitireducens</name>
    <dbReference type="NCBI Taxonomy" id="1324314"/>
    <lineage>
        <taxon>Bacteria</taxon>
        <taxon>Bacillati</taxon>
        <taxon>Bacillota</taxon>
        <taxon>Bacilli</taxon>
        <taxon>Bacillales</taxon>
        <taxon>Paenibacillaceae</taxon>
        <taxon>Paenibacillus</taxon>
    </lineage>
</organism>
<dbReference type="STRING" id="1324314.BVG16_13020"/>
<dbReference type="Pfam" id="PF02517">
    <property type="entry name" value="Rce1-like"/>
    <property type="match status" value="1"/>
</dbReference>
<sequence>MTLIDSPRFNRLSGIVLAYYVLASVFALLLGIVQPATGIPVVIIQLTQFGPMLAVLVVLWLLPGSRGLVRQAGLQSSKAGIAQLGEAVLIVVAIFVVALAWYGLSGHMIDFTNPFDLAHPIWIIVIAQFIGAAGEEIGWRCFLQPALQTRMGVLLSSVVVGLLWGVWHVGVFAEGWLYASSFILFAVCLSVILGELLRGKRLKLPTATTFHALINLAMLLWFKEEGGDAYAMATMAVATLIAAVCALIVHSVRTGRGTRKSNNTFPELR</sequence>
<name>A0A1T2XGK0_9BACL</name>
<dbReference type="EMBL" id="MSZX01000004">
    <property type="protein sequence ID" value="OPA78753.1"/>
    <property type="molecule type" value="Genomic_DNA"/>
</dbReference>
<dbReference type="EMBL" id="MSZX01000032">
    <property type="protein sequence ID" value="OPA72799.1"/>
    <property type="molecule type" value="Genomic_DNA"/>
</dbReference>
<feature type="transmembrane region" description="Helical" evidence="1">
    <location>
        <begin position="12"/>
        <end position="33"/>
    </location>
</feature>
<evidence type="ECO:0000313" key="3">
    <source>
        <dbReference type="EMBL" id="OPA72799.1"/>
    </source>
</evidence>
<dbReference type="OrthoDB" id="9777755at2"/>
<gene>
    <name evidence="6" type="ORF">BVG16_13020</name>
    <name evidence="5" type="ORF">BVG16_31925</name>
    <name evidence="4" type="ORF">BVG16_31930</name>
    <name evidence="3" type="ORF">BVG16_32040</name>
</gene>
<dbReference type="EMBL" id="MSZX01000030">
    <property type="protein sequence ID" value="OPA72814.1"/>
    <property type="molecule type" value="Genomic_DNA"/>
</dbReference>
<feature type="transmembrane region" description="Helical" evidence="1">
    <location>
        <begin position="204"/>
        <end position="223"/>
    </location>
</feature>
<protein>
    <recommendedName>
        <fullName evidence="2">CAAX prenyl protease 2/Lysostaphin resistance protein A-like domain-containing protein</fullName>
    </recommendedName>
</protein>
<reference evidence="6 7" key="1">
    <citation type="submission" date="2017-01" db="EMBL/GenBank/DDBJ databases">
        <title>Genome analysis of Paenibacillus selenitrireducens ES3-24.</title>
        <authorList>
            <person name="Xu D."/>
            <person name="Yao R."/>
            <person name="Zheng S."/>
        </authorList>
    </citation>
    <scope>NUCLEOTIDE SEQUENCE [LARGE SCALE GENOMIC DNA]</scope>
    <source>
        <strain evidence="6 7">ES3-24</strain>
    </source>
</reference>
<dbReference type="InterPro" id="IPR042150">
    <property type="entry name" value="MmRce1-like"/>
</dbReference>
<dbReference type="AlphaFoldDB" id="A0A1T2XGK0"/>
<feature type="transmembrane region" description="Helical" evidence="1">
    <location>
        <begin position="121"/>
        <end position="139"/>
    </location>
</feature>
<dbReference type="GO" id="GO:0004175">
    <property type="term" value="F:endopeptidase activity"/>
    <property type="evidence" value="ECO:0007669"/>
    <property type="project" value="UniProtKB-ARBA"/>
</dbReference>
<keyword evidence="1" id="KW-0472">Membrane</keyword>
<proteinExistence type="predicted"/>
<feature type="transmembrane region" description="Helical" evidence="1">
    <location>
        <begin position="83"/>
        <end position="101"/>
    </location>
</feature>
<evidence type="ECO:0000313" key="5">
    <source>
        <dbReference type="EMBL" id="OPA72838.1"/>
    </source>
</evidence>
<dbReference type="PANTHER" id="PTHR35797">
    <property type="entry name" value="PROTEASE-RELATED"/>
    <property type="match status" value="1"/>
</dbReference>
<evidence type="ECO:0000313" key="6">
    <source>
        <dbReference type="EMBL" id="OPA78753.1"/>
    </source>
</evidence>
<evidence type="ECO:0000313" key="4">
    <source>
        <dbReference type="EMBL" id="OPA72814.1"/>
    </source>
</evidence>
<keyword evidence="1" id="KW-1133">Transmembrane helix</keyword>
<feature type="domain" description="CAAX prenyl protease 2/Lysostaphin resistance protein A-like" evidence="2">
    <location>
        <begin position="119"/>
        <end position="216"/>
    </location>
</feature>
<accession>A0A1T2XGK0</accession>
<keyword evidence="1" id="KW-0812">Transmembrane</keyword>
<dbReference type="GO" id="GO:0080120">
    <property type="term" value="P:CAAX-box protein maturation"/>
    <property type="evidence" value="ECO:0007669"/>
    <property type="project" value="UniProtKB-ARBA"/>
</dbReference>